<dbReference type="RefSeq" id="XP_068358104.1">
    <property type="nucleotide sequence ID" value="XM_068505527.1"/>
</dbReference>
<dbReference type="EMBL" id="MLAK01000774">
    <property type="protein sequence ID" value="OHT04968.1"/>
    <property type="molecule type" value="Genomic_DNA"/>
</dbReference>
<dbReference type="VEuPathDB" id="TrichDB:TRFO_27412"/>
<keyword evidence="4" id="KW-1185">Reference proteome</keyword>
<proteinExistence type="predicted"/>
<feature type="compositionally biased region" description="Polar residues" evidence="2">
    <location>
        <begin position="966"/>
        <end position="982"/>
    </location>
</feature>
<feature type="compositionally biased region" description="Low complexity" evidence="2">
    <location>
        <begin position="1260"/>
        <end position="1284"/>
    </location>
</feature>
<feature type="coiled-coil region" evidence="1">
    <location>
        <begin position="549"/>
        <end position="590"/>
    </location>
</feature>
<dbReference type="OrthoDB" id="10687500at2759"/>
<feature type="region of interest" description="Disordered" evidence="2">
    <location>
        <begin position="846"/>
        <end position="997"/>
    </location>
</feature>
<name>A0A1J4K2E9_9EUKA</name>
<dbReference type="PANTHER" id="PTHR23159">
    <property type="entry name" value="CENTROSOMAL PROTEIN 2"/>
    <property type="match status" value="1"/>
</dbReference>
<feature type="compositionally biased region" description="Basic and acidic residues" evidence="2">
    <location>
        <begin position="11"/>
        <end position="32"/>
    </location>
</feature>
<protein>
    <submittedName>
        <fullName evidence="3">Uncharacterized protein</fullName>
    </submittedName>
</protein>
<feature type="region of interest" description="Disordered" evidence="2">
    <location>
        <begin position="2069"/>
        <end position="2091"/>
    </location>
</feature>
<evidence type="ECO:0000313" key="3">
    <source>
        <dbReference type="EMBL" id="OHT04968.1"/>
    </source>
</evidence>
<feature type="coiled-coil region" evidence="1">
    <location>
        <begin position="1902"/>
        <end position="1978"/>
    </location>
</feature>
<feature type="compositionally biased region" description="Low complexity" evidence="2">
    <location>
        <begin position="1803"/>
        <end position="1817"/>
    </location>
</feature>
<gene>
    <name evidence="3" type="ORF">TRFO_27412</name>
</gene>
<comment type="caution">
    <text evidence="3">The sequence shown here is derived from an EMBL/GenBank/DDBJ whole genome shotgun (WGS) entry which is preliminary data.</text>
</comment>
<feature type="region of interest" description="Disordered" evidence="2">
    <location>
        <begin position="1779"/>
        <end position="1818"/>
    </location>
</feature>
<dbReference type="Proteomes" id="UP000179807">
    <property type="component" value="Unassembled WGS sequence"/>
</dbReference>
<sequence>MNHLFYPSQTRESKSGLEKHRKIKQYDTDKSSDSIMRNNIPDSWFYNDNAAEKVWKELEETTKEHQKEIEIEVGKNPFSKIDESAHKIRQMIDNFEIEDQEFLVTLMDLLEDETAVDSLDQSDILIEAKFRLAAMIGDHAGNTDAQSKMLDSLKYWFNRVMEESQANVSNEATHMKEVDNIDVTKLAEMINKSFEIREMSSDQLQTLHRSVVDTLSRQIRDLQRKLHEQDETIDELNKTIEAQQKGRRSKLNKKKDSVAVLNSCQRKICEQESKITNLKQSITEISGEILSARSTLSQEADEATRSTDDPIRSLQRELEMDGKIRALNETISQLRGDLNETNAQLRKSKQNEIILENKMQSLDRAKKNAEQSLSNTNEKYNLMEKNFKAKIDEMMKNNNQSAILDAQADLKAFYDKRIQDIYEANRTAISEATDKVEKRYKKQMSDMYKTIESGDTNAAINELNIQHIGEVDLIKEECQNEIKTLKAQHGQRLTILTRHYETKMTQMLNDQKRIQESLKRDVDAHVEEKKIEMEEDFSKRMIEFQDKAATELSTLRQKFEEKIGKLKDNLRTLKNERDVMKEIIDENELNEELPEEFEQNMLDDDDIADEDDNILAESMIQLKEREIEKMLSQKYNSLLKAQRDSLEDSKNWEIEQLKQNMKDEMNKNIIAVRQEMMDKLCQMRDLMSNNPNNFETEDFDNLMVSALQSVENHDSEIVAENESLKIPLHEVESRMAESNAKLNELTGENEFLRMTLQQLNNGKELKGDNNEDLIRAMRSSVADQATKMKDILQEYNDMKVRLSYYEEKEQKHEYRDEEIQFDEKAIIYSKSSNLIFSKHPEEIIESNTPLKNEKNDDEELVIHDKESSITRRRRTPNSRRDSNFGTSSATNEGSQDQLYKNIKTQTNNPNLSTKKRVKKKNHSIESNTATKSTDKVKTHSLANSKLSSKSKSLISKNSSKAEFDSQDSNHQITKSHSISNENEVNDECNEQSKETDSEYEYEYAENLSIVMEDILNIPPSPTRIFDNNVECPNCHKVVIFDPDIVHVSETTNPVIECPGCFNAIHIDRSLLTKLAFGQNHSFTEEELSQISEMEQSIQNQIQSLIDMKHKMRDGEYVDENIDPSQPSETSHFRPDLAPSLPTVVTLPTPQYSVRKSDSNPNINAELKVTIDSLAIEIPDRIPNELMIQHSMDVKSQPLTSRRSPLLSGATTNRLSTKSFTVEMIENFTKDQIGQITDAETKIDDQIAKLLELKEAILSKKQYSSSNSPSRTPISPKSPNKPINKSKLKITSYQDVQIESVDQIAPEISMNEVQLERKPTTNTNPSEDQLDTNIQYHKKGIRDQMSDLQTGFEKPGNKPIKLSMQQSSDMFFPVIRPNLSISETINEVSYLDSKQQEAFKQNLAVQAVAMIEISQQQQVEDHIKQLDMINKTVLTLTKLEAFSTEEDNSLATNIINEAQSLKDLVPPPAGRVEEVLQSARKLLINLCPENAEISIEPLSTEAGNVINSEQSELNELRTINQKYKNDLVFITESHNKLKNDVQDMHESTKELKSRHEEIVQALQLTIENIMNALKKGNGTIDPSSLSSIKEQSEYLVGSIKEKESLQNDIEGTTQLLKEREMKIISMTHDIQEKDLLIEDLIEKSNLMAQELEKLQLVTHGDKDDLANMIQTDEDSKKFIETLSEEIIKAKENEKILQTKIDKLELLNEQLQNKIALKESEEPVFYSVISPFLIFDSLISRKLPSKGITLLPGKNCTSANYGNSNAASGNTNKEKIRVKYGQNQLSQTSSPKLVVPKSKQSRLGARNSSANNSTTNSNRDVNYKNLSLDGYSEFIPVHGEDPNSFVYIRKLKLGEANLLQSQQIPEALSAVANYYDKDSVHGSVVFQKTFNNINKRIHTMENILQLKAHEMIKLRDQKNEAKQNLYRLSIQYQRIEKNLKRLQFTDQINNEKLLHAYKIIEERDLEIRQLRDLVKQLRSAAQNVTMHDIYSRLNEDQSNLAAMRAFRNQTILNEVGNAYRINPTLKRLAQRQAAAVSRWEKRRQDLLIQQQNHMIAVLQGLRLIDPIKARNSSPRSENVESSRSASMTKTMKSQRGSIIITSLNATWSRQTGLQRNLFAKTMNTHNRPNFDESWKNVNAHNQKIPRGLKEGVIATPLE</sequence>
<feature type="coiled-coil region" evidence="1">
    <location>
        <begin position="647"/>
        <end position="674"/>
    </location>
</feature>
<keyword evidence="1" id="KW-0175">Coiled coil</keyword>
<feature type="compositionally biased region" description="Basic and acidic residues" evidence="2">
    <location>
        <begin position="860"/>
        <end position="869"/>
    </location>
</feature>
<evidence type="ECO:0000256" key="1">
    <source>
        <dbReference type="SAM" id="Coils"/>
    </source>
</evidence>
<dbReference type="GeneID" id="94840231"/>
<feature type="compositionally biased region" description="Polar residues" evidence="2">
    <location>
        <begin position="884"/>
        <end position="912"/>
    </location>
</feature>
<dbReference type="PANTHER" id="PTHR23159:SF31">
    <property type="entry name" value="CENTROSOME-ASSOCIATED PROTEIN CEP250 ISOFORM X1"/>
    <property type="match status" value="1"/>
</dbReference>
<feature type="coiled-coil region" evidence="1">
    <location>
        <begin position="324"/>
        <end position="386"/>
    </location>
</feature>
<evidence type="ECO:0000313" key="4">
    <source>
        <dbReference type="Proteomes" id="UP000179807"/>
    </source>
</evidence>
<reference evidence="3" key="1">
    <citation type="submission" date="2016-10" db="EMBL/GenBank/DDBJ databases">
        <authorList>
            <person name="Benchimol M."/>
            <person name="Almeida L.G."/>
            <person name="Vasconcelos A.T."/>
            <person name="Perreira-Neves A."/>
            <person name="Rosa I.A."/>
            <person name="Tasca T."/>
            <person name="Bogo M.R."/>
            <person name="de Souza W."/>
        </authorList>
    </citation>
    <scope>NUCLEOTIDE SEQUENCE [LARGE SCALE GENOMIC DNA]</scope>
    <source>
        <strain evidence="3">K</strain>
    </source>
</reference>
<feature type="region of interest" description="Disordered" evidence="2">
    <location>
        <begin position="1260"/>
        <end position="1286"/>
    </location>
</feature>
<feature type="compositionally biased region" description="Low complexity" evidence="2">
    <location>
        <begin position="940"/>
        <end position="960"/>
    </location>
</feature>
<feature type="coiled-coil region" evidence="1">
    <location>
        <begin position="1601"/>
        <end position="1719"/>
    </location>
</feature>
<organism evidence="3 4">
    <name type="scientific">Tritrichomonas foetus</name>
    <dbReference type="NCBI Taxonomy" id="1144522"/>
    <lineage>
        <taxon>Eukaryota</taxon>
        <taxon>Metamonada</taxon>
        <taxon>Parabasalia</taxon>
        <taxon>Tritrichomonadida</taxon>
        <taxon>Tritrichomonadidae</taxon>
        <taxon>Tritrichomonas</taxon>
    </lineage>
</organism>
<feature type="compositionally biased region" description="Polar residues" evidence="2">
    <location>
        <begin position="1779"/>
        <end position="1789"/>
    </location>
</feature>
<feature type="region of interest" description="Disordered" evidence="2">
    <location>
        <begin position="1"/>
        <end position="32"/>
    </location>
</feature>
<evidence type="ECO:0000256" key="2">
    <source>
        <dbReference type="SAM" id="MobiDB-lite"/>
    </source>
</evidence>
<feature type="coiled-coil region" evidence="1">
    <location>
        <begin position="212"/>
        <end position="246"/>
    </location>
</feature>
<accession>A0A1J4K2E9</accession>
<feature type="coiled-coil region" evidence="1">
    <location>
        <begin position="728"/>
        <end position="762"/>
    </location>
</feature>